<protein>
    <submittedName>
        <fullName evidence="1">Uncharacterized protein</fullName>
    </submittedName>
</protein>
<dbReference type="GeneID" id="39746078"/>
<gene>
    <name evidence="1" type="ORF">PGO_031740</name>
</gene>
<organism evidence="1 2">
    <name type="scientific">Plasmodium gonderi</name>
    <dbReference type="NCBI Taxonomy" id="77519"/>
    <lineage>
        <taxon>Eukaryota</taxon>
        <taxon>Sar</taxon>
        <taxon>Alveolata</taxon>
        <taxon>Apicomplexa</taxon>
        <taxon>Aconoidasida</taxon>
        <taxon>Haemosporida</taxon>
        <taxon>Plasmodiidae</taxon>
        <taxon>Plasmodium</taxon>
        <taxon>Plasmodium (Plasmodium)</taxon>
    </lineage>
</organism>
<dbReference type="AlphaFoldDB" id="A0A1Y1JAT9"/>
<evidence type="ECO:0000313" key="2">
    <source>
        <dbReference type="Proteomes" id="UP000195521"/>
    </source>
</evidence>
<name>A0A1Y1JAT9_PLAGO</name>
<dbReference type="OMA" id="YLLHMSF"/>
<dbReference type="EMBL" id="BDQF01000003">
    <property type="protein sequence ID" value="GAW79370.1"/>
    <property type="molecule type" value="Genomic_DNA"/>
</dbReference>
<evidence type="ECO:0000313" key="1">
    <source>
        <dbReference type="EMBL" id="GAW79370.1"/>
    </source>
</evidence>
<dbReference type="OrthoDB" id="371459at2759"/>
<dbReference type="Proteomes" id="UP000195521">
    <property type="component" value="Unassembled WGS sequence"/>
</dbReference>
<sequence length="406" mass="47694">MKTTKVEHRVLCDRKLLKFENICRGNNHSIIHSCLWNNDVVAALDHVRKGTSPFVRDECNRTAVDLAITLFMKKFHESLFTSLITDYMYTNRFVSKRSCLSYNEKNRIAIQGVSKISHSEYPPIRINQVNETNRTDVANRVTETDQLDILTPFLITKGIRKKKNTYFSSLETSPCHELDCTLGKWTQDAISQSEKVVTICVTKPVQAQLDEILKILKALLFFIKTLSKNIRLRKYSESTVKEQISKLSFPYLYNTTMHTLFKIFSYDHGQIKKWNIKNPADSRILVRKILSKNLVGNEIIKFMGKCLFCFSKLVHIFGEKVYQLESITSQYLLHMSFTFDNEYLFNVIVNKDNIFQQTEIFHWDKLIDSISPYKHSFRFYYQPLIHARLKKFFIERMESVLRENVT</sequence>
<keyword evidence="2" id="KW-1185">Reference proteome</keyword>
<dbReference type="RefSeq" id="XP_028541959.1">
    <property type="nucleotide sequence ID" value="XM_028686158.1"/>
</dbReference>
<accession>A0A1Y1JAT9</accession>
<reference evidence="2" key="1">
    <citation type="submission" date="2017-04" db="EMBL/GenBank/DDBJ databases">
        <title>Plasmodium gonderi genome.</title>
        <authorList>
            <person name="Arisue N."/>
            <person name="Honma H."/>
            <person name="Kawai S."/>
            <person name="Tougan T."/>
            <person name="Tanabe K."/>
            <person name="Horii T."/>
        </authorList>
    </citation>
    <scope>NUCLEOTIDE SEQUENCE [LARGE SCALE GENOMIC DNA]</scope>
    <source>
        <strain evidence="2">ATCC 30045</strain>
    </source>
</reference>
<proteinExistence type="predicted"/>
<comment type="caution">
    <text evidence="1">The sequence shown here is derived from an EMBL/GenBank/DDBJ whole genome shotgun (WGS) entry which is preliminary data.</text>
</comment>